<comment type="caution">
    <text evidence="2">The sequence shown here is derived from an EMBL/GenBank/DDBJ whole genome shotgun (WGS) entry which is preliminary data.</text>
</comment>
<keyword evidence="3" id="KW-1185">Reference proteome</keyword>
<organism evidence="2 3">
    <name type="scientific">Novipirellula caenicola</name>
    <dbReference type="NCBI Taxonomy" id="1536901"/>
    <lineage>
        <taxon>Bacteria</taxon>
        <taxon>Pseudomonadati</taxon>
        <taxon>Planctomycetota</taxon>
        <taxon>Planctomycetia</taxon>
        <taxon>Pirellulales</taxon>
        <taxon>Pirellulaceae</taxon>
        <taxon>Novipirellula</taxon>
    </lineage>
</organism>
<evidence type="ECO:0000313" key="2">
    <source>
        <dbReference type="EMBL" id="GAA5509527.1"/>
    </source>
</evidence>
<evidence type="ECO:0000256" key="1">
    <source>
        <dbReference type="SAM" id="MobiDB-lite"/>
    </source>
</evidence>
<dbReference type="Proteomes" id="UP001416858">
    <property type="component" value="Unassembled WGS sequence"/>
</dbReference>
<dbReference type="EMBL" id="BAABRO010000014">
    <property type="protein sequence ID" value="GAA5509527.1"/>
    <property type="molecule type" value="Genomic_DNA"/>
</dbReference>
<evidence type="ECO:0000313" key="3">
    <source>
        <dbReference type="Proteomes" id="UP001416858"/>
    </source>
</evidence>
<feature type="compositionally biased region" description="Acidic residues" evidence="1">
    <location>
        <begin position="93"/>
        <end position="119"/>
    </location>
</feature>
<dbReference type="Gene3D" id="3.30.2370.10">
    <property type="entry name" value="putative pyruvate dehydrogenase"/>
    <property type="match status" value="1"/>
</dbReference>
<dbReference type="Pfam" id="PF16826">
    <property type="entry name" value="DUF5076"/>
    <property type="match status" value="1"/>
</dbReference>
<feature type="region of interest" description="Disordered" evidence="1">
    <location>
        <begin position="90"/>
        <end position="119"/>
    </location>
</feature>
<proteinExistence type="predicted"/>
<dbReference type="InterPro" id="IPR031796">
    <property type="entry name" value="DUF5076"/>
</dbReference>
<protein>
    <recommendedName>
        <fullName evidence="4">DUF5076 domain-containing protein</fullName>
    </recommendedName>
</protein>
<gene>
    <name evidence="2" type="ORF">Rcae01_05027</name>
</gene>
<reference evidence="2 3" key="1">
    <citation type="submission" date="2024-02" db="EMBL/GenBank/DDBJ databases">
        <title>Rhodopirellula caenicola NBRC 110016.</title>
        <authorList>
            <person name="Ichikawa N."/>
            <person name="Katano-Makiyama Y."/>
            <person name="Hidaka K."/>
        </authorList>
    </citation>
    <scope>NUCLEOTIDE SEQUENCE [LARGE SCALE GENOMIC DNA]</scope>
    <source>
        <strain evidence="2 3">NBRC 110016</strain>
    </source>
</reference>
<evidence type="ECO:0008006" key="4">
    <source>
        <dbReference type="Google" id="ProtNLM"/>
    </source>
</evidence>
<dbReference type="RefSeq" id="WP_345686655.1">
    <property type="nucleotide sequence ID" value="NZ_BAABRO010000014.1"/>
</dbReference>
<accession>A0ABP9W075</accession>
<name>A0ABP9W075_9BACT</name>
<sequence length="119" mass="13094">MHEKHEPLPIPAAAEKDPKAIEMFRGWIADGALHCEVNVGHWHKTTNTDERQAWGVILADLARQIAKSLEEATGMDQNISLPLILQSFAADFEAPESEQAEAEQGEANESESADESEES</sequence>